<dbReference type="PANTHER" id="PTHR33627:SF1">
    <property type="entry name" value="TRANSPOSASE"/>
    <property type="match status" value="1"/>
</dbReference>
<accession>I0H590</accession>
<dbReference type="PANTHER" id="PTHR33627">
    <property type="entry name" value="TRANSPOSASE"/>
    <property type="match status" value="1"/>
</dbReference>
<reference evidence="2 3" key="1">
    <citation type="submission" date="2012-02" db="EMBL/GenBank/DDBJ databases">
        <title>Complete genome sequence of Actinoplanes missouriensis 431 (= NBRC 102363).</title>
        <authorList>
            <person name="Ohnishi Y."/>
            <person name="Ishikawa J."/>
            <person name="Sekine M."/>
            <person name="Hosoyama A."/>
            <person name="Harada T."/>
            <person name="Narita H."/>
            <person name="Hata T."/>
            <person name="Konno Y."/>
            <person name="Tutikane K."/>
            <person name="Fujita N."/>
            <person name="Horinouchi S."/>
            <person name="Hayakawa M."/>
        </authorList>
    </citation>
    <scope>NUCLEOTIDE SEQUENCE [LARGE SCALE GENOMIC DNA]</scope>
    <source>
        <strain evidence="3">ATCC 14538 / DSM 43046 / CBS 188.64 / JCM 3121 / NBRC 102363 / NCIMB 12654 / NRRL B-3342 / UNCC 431</strain>
    </source>
</reference>
<sequence>MVVWTPKTAVAAAYRVDAQRWSELFEELMNPIEARFARPEPRHRVRGFVRGLLAPLPTKNCWTIAEHAGDEEPGGMQDLIGRASWDDALVRADVRDFVARRLGHPDAILVIDETGDLKKGRHTVGVQRQYSGTAGKIENCQLAVHLSYASPHGHALLDTALYLPKSWTSDPERLAEAGVPDEVGFATKPQLARRLIETAQAGGLPCRWVSGDEAYGGDPALAAALRGQRLGYVLAVACSHRLPTGLGIQRADQIATGLPDHAWQRLSAGEGAKGHRYYDWAFIALPLAADQHAGYHWLLIRRNRSTGELAFYRCWSPEPVALRHLVTVAGRRWTIEESFQAAKTELGLDQHQHRRWTAWHRWTTLVIAAHAFLAAATTLCTANAEGLIPITVNELRRLFHDLVIKPAASIAAVITWSIFRRRHQDAARTSHYERQALTEP</sequence>
<dbReference type="InterPro" id="IPR012337">
    <property type="entry name" value="RNaseH-like_sf"/>
</dbReference>
<name>I0H590_ACTM4</name>
<organism evidence="2 3">
    <name type="scientific">Actinoplanes missouriensis (strain ATCC 14538 / DSM 43046 / CBS 188.64 / JCM 3121 / NBRC 102363 / NCIMB 12654 / NRRL B-3342 / UNCC 431)</name>
    <dbReference type="NCBI Taxonomy" id="512565"/>
    <lineage>
        <taxon>Bacteria</taxon>
        <taxon>Bacillati</taxon>
        <taxon>Actinomycetota</taxon>
        <taxon>Actinomycetes</taxon>
        <taxon>Micromonosporales</taxon>
        <taxon>Micromonosporaceae</taxon>
        <taxon>Actinoplanes</taxon>
    </lineage>
</organism>
<dbReference type="Pfam" id="PF13546">
    <property type="entry name" value="DDE_5"/>
    <property type="match status" value="1"/>
</dbReference>
<proteinExistence type="predicted"/>
<evidence type="ECO:0000313" key="3">
    <source>
        <dbReference type="Proteomes" id="UP000007882"/>
    </source>
</evidence>
<dbReference type="SUPFAM" id="SSF53098">
    <property type="entry name" value="Ribonuclease H-like"/>
    <property type="match status" value="1"/>
</dbReference>
<dbReference type="EMBL" id="AP012319">
    <property type="protein sequence ID" value="BAL88177.1"/>
    <property type="molecule type" value="Genomic_DNA"/>
</dbReference>
<dbReference type="STRING" id="512565.AMIS_29570"/>
<protein>
    <submittedName>
        <fullName evidence="2">Putative transposase</fullName>
    </submittedName>
</protein>
<gene>
    <name evidence="2" type="ordered locus">AMIS_29570</name>
</gene>
<dbReference type="InterPro" id="IPR039365">
    <property type="entry name" value="IS701-like"/>
</dbReference>
<keyword evidence="3" id="KW-1185">Reference proteome</keyword>
<dbReference type="PATRIC" id="fig|512565.3.peg.2960"/>
<evidence type="ECO:0000259" key="1">
    <source>
        <dbReference type="Pfam" id="PF13546"/>
    </source>
</evidence>
<evidence type="ECO:0000313" key="2">
    <source>
        <dbReference type="EMBL" id="BAL88177.1"/>
    </source>
</evidence>
<dbReference type="Proteomes" id="UP000007882">
    <property type="component" value="Chromosome"/>
</dbReference>
<dbReference type="HOGENOM" id="CLU_033141_0_0_11"/>
<dbReference type="AlphaFoldDB" id="I0H590"/>
<dbReference type="InterPro" id="IPR038721">
    <property type="entry name" value="IS701-like_DDE_dom"/>
</dbReference>
<dbReference type="eggNOG" id="COG5659">
    <property type="taxonomic scope" value="Bacteria"/>
</dbReference>
<feature type="domain" description="Transposase IS701-like DDE" evidence="1">
    <location>
        <begin position="35"/>
        <end position="242"/>
    </location>
</feature>
<dbReference type="NCBIfam" id="NF033540">
    <property type="entry name" value="transpos_IS701"/>
    <property type="match status" value="1"/>
</dbReference>
<dbReference type="KEGG" id="ams:AMIS_29570"/>